<accession>A0A0J8DER2</accession>
<comment type="caution">
    <text evidence="1">The sequence shown here is derived from an EMBL/GenBank/DDBJ whole genome shotgun (WGS) entry which is preliminary data.</text>
</comment>
<protein>
    <recommendedName>
        <fullName evidence="3">DUF1292 domain-containing protein</fullName>
    </recommendedName>
</protein>
<evidence type="ECO:0000313" key="1">
    <source>
        <dbReference type="EMBL" id="KMT22719.1"/>
    </source>
</evidence>
<evidence type="ECO:0008006" key="3">
    <source>
        <dbReference type="Google" id="ProtNLM"/>
    </source>
</evidence>
<dbReference type="Proteomes" id="UP000036756">
    <property type="component" value="Unassembled WGS sequence"/>
</dbReference>
<keyword evidence="2" id="KW-1185">Reference proteome</keyword>
<evidence type="ECO:0000313" key="2">
    <source>
        <dbReference type="Proteomes" id="UP000036756"/>
    </source>
</evidence>
<reference evidence="1 2" key="1">
    <citation type="submission" date="2015-06" db="EMBL/GenBank/DDBJ databases">
        <title>Draft genome sequence of the purine-degrading Clostridium cylindrosporum HC-1 (DSM 605).</title>
        <authorList>
            <person name="Poehlein A."/>
            <person name="Schiel-Bengelsdorf B."/>
            <person name="Bengelsdorf F."/>
            <person name="Daniel R."/>
            <person name="Duerre P."/>
        </authorList>
    </citation>
    <scope>NUCLEOTIDE SEQUENCE [LARGE SCALE GENOMIC DNA]</scope>
    <source>
        <strain evidence="1 2">DSM 605</strain>
    </source>
</reference>
<dbReference type="RefSeq" id="WP_048569736.1">
    <property type="nucleotide sequence ID" value="NZ_LFVU01000005.1"/>
</dbReference>
<organism evidence="1 2">
    <name type="scientific">Clostridium cylindrosporum DSM 605</name>
    <dbReference type="NCBI Taxonomy" id="1121307"/>
    <lineage>
        <taxon>Bacteria</taxon>
        <taxon>Bacillati</taxon>
        <taxon>Bacillota</taxon>
        <taxon>Clostridia</taxon>
        <taxon>Eubacteriales</taxon>
        <taxon>Clostridiaceae</taxon>
        <taxon>Clostridium</taxon>
    </lineage>
</organism>
<proteinExistence type="predicted"/>
<name>A0A0J8DER2_CLOCY</name>
<dbReference type="STRING" id="1121307.CLCY_11c00530"/>
<dbReference type="OrthoDB" id="1757219at2"/>
<dbReference type="PATRIC" id="fig|1121307.3.peg.168"/>
<dbReference type="AlphaFoldDB" id="A0A0J8DER2"/>
<gene>
    <name evidence="1" type="ORF">CLCY_11c00530</name>
</gene>
<dbReference type="EMBL" id="LFVU01000005">
    <property type="protein sequence ID" value="KMT22719.1"/>
    <property type="molecule type" value="Genomic_DNA"/>
</dbReference>
<sequence>MGRAKDFIEKEKDQLGSLLYNINGAIAEIAPFIEEETLRNRKYFSRVDAANELLKYLEDKYYEENKDGILGFLNDGKRIAEVENKKNKYSLPISQLENCSKCKCLSCTKTCSFDSCSGCREDAFVKECNKESFNTVFYNDFILNLTRDGEGSSRYNVLATLQDLNRDQKYIIIQEIATGEKFILHYYPGISESDYGEITDKEEFDFIVNEFEKIR</sequence>